<comment type="caution">
    <text evidence="2">The sequence shown here is derived from an EMBL/GenBank/DDBJ whole genome shotgun (WGS) entry which is preliminary data.</text>
</comment>
<protein>
    <submittedName>
        <fullName evidence="2">PilZ domain-containing protein</fullName>
    </submittedName>
</protein>
<dbReference type="SUPFAM" id="SSF141371">
    <property type="entry name" value="PilZ domain-like"/>
    <property type="match status" value="1"/>
</dbReference>
<dbReference type="Pfam" id="PF07238">
    <property type="entry name" value="PilZ"/>
    <property type="match status" value="1"/>
</dbReference>
<name>A0ABW2IWR4_9GAMM</name>
<reference evidence="3" key="1">
    <citation type="journal article" date="2019" name="Int. J. Syst. Evol. Microbiol.">
        <title>The Global Catalogue of Microorganisms (GCM) 10K type strain sequencing project: providing services to taxonomists for standard genome sequencing and annotation.</title>
        <authorList>
            <consortium name="The Broad Institute Genomics Platform"/>
            <consortium name="The Broad Institute Genome Sequencing Center for Infectious Disease"/>
            <person name="Wu L."/>
            <person name="Ma J."/>
        </authorList>
    </citation>
    <scope>NUCLEOTIDE SEQUENCE [LARGE SCALE GENOMIC DNA]</scope>
    <source>
        <strain evidence="3">CCUG 60559</strain>
    </source>
</reference>
<dbReference type="Gene3D" id="2.40.10.220">
    <property type="entry name" value="predicted glycosyltransferase like domains"/>
    <property type="match status" value="1"/>
</dbReference>
<accession>A0ABW2IWR4</accession>
<keyword evidence="3" id="KW-1185">Reference proteome</keyword>
<organism evidence="2 3">
    <name type="scientific">Marinobacter aromaticivorans</name>
    <dbReference type="NCBI Taxonomy" id="1494078"/>
    <lineage>
        <taxon>Bacteria</taxon>
        <taxon>Pseudomonadati</taxon>
        <taxon>Pseudomonadota</taxon>
        <taxon>Gammaproteobacteria</taxon>
        <taxon>Pseudomonadales</taxon>
        <taxon>Marinobacteraceae</taxon>
        <taxon>Marinobacter</taxon>
    </lineage>
</organism>
<dbReference type="InterPro" id="IPR009875">
    <property type="entry name" value="PilZ_domain"/>
</dbReference>
<feature type="domain" description="PilZ" evidence="1">
    <location>
        <begin position="19"/>
        <end position="121"/>
    </location>
</feature>
<evidence type="ECO:0000313" key="3">
    <source>
        <dbReference type="Proteomes" id="UP001596506"/>
    </source>
</evidence>
<sequence length="137" mass="14886">MKDTDYTFGTQQESAAALEKRRQYRLTARARITLELEANDPGFAQQPGSSGRELVCGIRDISASGLCVISEECLPEGALFPASVSLGSHLEPFLLTVEIVWCQQNEAGYLVGVRIIESDQTAYVEWTEAVASALDAS</sequence>
<evidence type="ECO:0000259" key="1">
    <source>
        <dbReference type="Pfam" id="PF07238"/>
    </source>
</evidence>
<dbReference type="RefSeq" id="WP_100688696.1">
    <property type="nucleotide sequence ID" value="NZ_JBHTBD010000005.1"/>
</dbReference>
<proteinExistence type="predicted"/>
<dbReference type="EMBL" id="JBHTBD010000005">
    <property type="protein sequence ID" value="MFC7295716.1"/>
    <property type="molecule type" value="Genomic_DNA"/>
</dbReference>
<evidence type="ECO:0000313" key="2">
    <source>
        <dbReference type="EMBL" id="MFC7295716.1"/>
    </source>
</evidence>
<dbReference type="Proteomes" id="UP001596506">
    <property type="component" value="Unassembled WGS sequence"/>
</dbReference>
<gene>
    <name evidence="2" type="ORF">ACFQQA_13390</name>
</gene>